<dbReference type="Proteomes" id="UP001218638">
    <property type="component" value="Chromosome"/>
</dbReference>
<evidence type="ECO:0000259" key="1">
    <source>
        <dbReference type="Pfam" id="PF01850"/>
    </source>
</evidence>
<evidence type="ECO:0000313" key="2">
    <source>
        <dbReference type="EMBL" id="WED64088.1"/>
    </source>
</evidence>
<dbReference type="AlphaFoldDB" id="A0AAE9ZX17"/>
<dbReference type="Gene3D" id="3.40.50.1010">
    <property type="entry name" value="5'-nuclease"/>
    <property type="match status" value="1"/>
</dbReference>
<proteinExistence type="predicted"/>
<feature type="domain" description="PIN" evidence="1">
    <location>
        <begin position="24"/>
        <end position="98"/>
    </location>
</feature>
<evidence type="ECO:0000313" key="3">
    <source>
        <dbReference type="Proteomes" id="UP001218638"/>
    </source>
</evidence>
<accession>A0AAE9ZX17</accession>
<dbReference type="SUPFAM" id="SSF88723">
    <property type="entry name" value="PIN domain-like"/>
    <property type="match status" value="1"/>
</dbReference>
<dbReference type="InterPro" id="IPR029060">
    <property type="entry name" value="PIN-like_dom_sf"/>
</dbReference>
<protein>
    <submittedName>
        <fullName evidence="2">PIN domain-containing protein</fullName>
    </submittedName>
</protein>
<reference evidence="2" key="1">
    <citation type="submission" date="2023-03" db="EMBL/GenBank/DDBJ databases">
        <title>Lomoglobus Profundus gen. nov., sp. nov., a novel member of the phylum Verrucomicrobia, isolated from deep-marine sediment of South China Sea.</title>
        <authorList>
            <person name="Ahmad T."/>
            <person name="Ishaq S.E."/>
            <person name="Wang F."/>
        </authorList>
    </citation>
    <scope>NUCLEOTIDE SEQUENCE</scope>
    <source>
        <strain evidence="2">LMO-M01</strain>
    </source>
</reference>
<dbReference type="EMBL" id="CP119075">
    <property type="protein sequence ID" value="WED64088.1"/>
    <property type="molecule type" value="Genomic_DNA"/>
</dbReference>
<dbReference type="InterPro" id="IPR002716">
    <property type="entry name" value="PIN_dom"/>
</dbReference>
<sequence length="112" mass="11943">MFASADIPQSARPVVTSAETRAPKAQIKALLDQVDADQKAGAIHWLPITDDHLQRVSAVFLKAPADLFLRAADALHLACAAAERFPAIYSNDRHLLAAASRFGLDGINVIAA</sequence>
<dbReference type="KEGG" id="slom:PXH66_17255"/>
<dbReference type="Pfam" id="PF01850">
    <property type="entry name" value="PIN"/>
    <property type="match status" value="1"/>
</dbReference>
<gene>
    <name evidence="2" type="ORF">PXH66_17255</name>
</gene>
<organism evidence="2 3">
    <name type="scientific">Synoicihabitans lomoniglobus</name>
    <dbReference type="NCBI Taxonomy" id="2909285"/>
    <lineage>
        <taxon>Bacteria</taxon>
        <taxon>Pseudomonadati</taxon>
        <taxon>Verrucomicrobiota</taxon>
        <taxon>Opitutia</taxon>
        <taxon>Opitutales</taxon>
        <taxon>Opitutaceae</taxon>
        <taxon>Synoicihabitans</taxon>
    </lineage>
</organism>
<keyword evidence="3" id="KW-1185">Reference proteome</keyword>
<dbReference type="RefSeq" id="WP_330930039.1">
    <property type="nucleotide sequence ID" value="NZ_CP119075.1"/>
</dbReference>
<name>A0AAE9ZX17_9BACT</name>